<accession>A0AAD1W3V0</accession>
<evidence type="ECO:0000256" key="4">
    <source>
        <dbReference type="ARBA" id="ARBA00023273"/>
    </source>
</evidence>
<evidence type="ECO:0000256" key="3">
    <source>
        <dbReference type="ARBA" id="ARBA00023069"/>
    </source>
</evidence>
<dbReference type="AlphaFoldDB" id="A0AAD1W3V0"/>
<dbReference type="GO" id="GO:0031514">
    <property type="term" value="C:motile cilium"/>
    <property type="evidence" value="ECO:0007669"/>
    <property type="project" value="UniProtKB-SubCell"/>
</dbReference>
<evidence type="ECO:0000256" key="1">
    <source>
        <dbReference type="ARBA" id="ARBA00004230"/>
    </source>
</evidence>
<gene>
    <name evidence="7" type="ORF">PECUL_23A041836</name>
</gene>
<reference evidence="7" key="1">
    <citation type="submission" date="2022-03" db="EMBL/GenBank/DDBJ databases">
        <authorList>
            <person name="Alioto T."/>
            <person name="Alioto T."/>
            <person name="Gomez Garrido J."/>
        </authorList>
    </citation>
    <scope>NUCLEOTIDE SEQUENCE</scope>
</reference>
<evidence type="ECO:0000256" key="6">
    <source>
        <dbReference type="ARBA" id="ARBA00040933"/>
    </source>
</evidence>
<keyword evidence="4" id="KW-0966">Cell projection</keyword>
<dbReference type="FunFam" id="1.20.890.10:FF:000004">
    <property type="entry name" value="ropporin-1-like protein isoform X2"/>
    <property type="match status" value="1"/>
</dbReference>
<keyword evidence="2" id="KW-0282">Flagellum</keyword>
<evidence type="ECO:0000313" key="7">
    <source>
        <dbReference type="EMBL" id="CAH2283593.1"/>
    </source>
</evidence>
<name>A0AAD1W3V0_PELCU</name>
<proteinExistence type="inferred from homology"/>
<keyword evidence="3" id="KW-0969">Cilium</keyword>
<dbReference type="Proteomes" id="UP001295444">
    <property type="component" value="Chromosome 04"/>
</dbReference>
<dbReference type="InterPro" id="IPR047844">
    <property type="entry name" value="ROP_DD"/>
</dbReference>
<dbReference type="SUPFAM" id="SSF47391">
    <property type="entry name" value="Dimerization-anchoring domain of cAMP-dependent PK regulatory subunit"/>
    <property type="match status" value="1"/>
</dbReference>
<organism evidence="7 8">
    <name type="scientific">Pelobates cultripes</name>
    <name type="common">Western spadefoot toad</name>
    <dbReference type="NCBI Taxonomy" id="61616"/>
    <lineage>
        <taxon>Eukaryota</taxon>
        <taxon>Metazoa</taxon>
        <taxon>Chordata</taxon>
        <taxon>Craniata</taxon>
        <taxon>Vertebrata</taxon>
        <taxon>Euteleostomi</taxon>
        <taxon>Amphibia</taxon>
        <taxon>Batrachia</taxon>
        <taxon>Anura</taxon>
        <taxon>Pelobatoidea</taxon>
        <taxon>Pelobatidae</taxon>
        <taxon>Pelobates</taxon>
    </lineage>
</organism>
<dbReference type="CDD" id="cd23019">
    <property type="entry name" value="DD_ROP"/>
    <property type="match status" value="1"/>
</dbReference>
<evidence type="ECO:0000256" key="5">
    <source>
        <dbReference type="ARBA" id="ARBA00035651"/>
    </source>
</evidence>
<keyword evidence="8" id="KW-1185">Reference proteome</keyword>
<sequence length="277" mass="31156">MVTVAGRQDAFHYNNTGGLVWLFADTGGRCTRYNRRPGRQNVRTITLCQVYFPDSLKDMPLPDTMFCAQQIHIPPELPDILKQFTKAAIRTQPHDVLQWSTAYFNCLAKGEQLPVKSRVELPVATQKTDTGLTPGLLTILHKQLSYKIFVIEDELKEKWNDLSLPQEQLQCILALDNFERDVEWMKFLGLACSTLGGSITSALKHACEILTQDPEGGAARIPFTTFTFLYKYLAKIDGDISDTVVENALCALQTEANKQNEMIQPRNFLSAQCPPLS</sequence>
<dbReference type="EMBL" id="OW240915">
    <property type="protein sequence ID" value="CAH2283593.1"/>
    <property type="molecule type" value="Genomic_DNA"/>
</dbReference>
<comment type="similarity">
    <text evidence="5">Belongs to the ropporin family.</text>
</comment>
<dbReference type="Gene3D" id="1.20.890.10">
    <property type="entry name" value="cAMP-dependent protein kinase regulatory subunit, dimerization-anchoring domain"/>
    <property type="match status" value="1"/>
</dbReference>
<dbReference type="PANTHER" id="PTHR14952">
    <property type="entry name" value="ROPPORIN-1-LIKE PROTEIN"/>
    <property type="match status" value="1"/>
</dbReference>
<comment type="subcellular location">
    <subcellularLocation>
        <location evidence="1">Cell projection</location>
        <location evidence="1">Cilium</location>
        <location evidence="1">Flagellum</location>
    </subcellularLocation>
</comment>
<protein>
    <recommendedName>
        <fullName evidence="6">Ropporin-1-like protein</fullName>
    </recommendedName>
</protein>
<evidence type="ECO:0000313" key="8">
    <source>
        <dbReference type="Proteomes" id="UP001295444"/>
    </source>
</evidence>
<dbReference type="PANTHER" id="PTHR14952:SF14">
    <property type="entry name" value="ROPPORIN-1-LIKE PROTEIN"/>
    <property type="match status" value="1"/>
</dbReference>
<evidence type="ECO:0000256" key="2">
    <source>
        <dbReference type="ARBA" id="ARBA00022846"/>
    </source>
</evidence>